<keyword evidence="1" id="KW-0812">Transmembrane</keyword>
<dbReference type="GO" id="GO:0016301">
    <property type="term" value="F:kinase activity"/>
    <property type="evidence" value="ECO:0007669"/>
    <property type="project" value="UniProtKB-KW"/>
</dbReference>
<evidence type="ECO:0000313" key="3">
    <source>
        <dbReference type="EMBL" id="GAA4907760.1"/>
    </source>
</evidence>
<keyword evidence="1" id="KW-0472">Membrane</keyword>
<dbReference type="PANTHER" id="PTHR34220">
    <property type="entry name" value="SENSOR HISTIDINE KINASE YPDA"/>
    <property type="match status" value="1"/>
</dbReference>
<dbReference type="RefSeq" id="WP_345329658.1">
    <property type="nucleotide sequence ID" value="NZ_BAABJI010000001.1"/>
</dbReference>
<keyword evidence="4" id="KW-1185">Reference proteome</keyword>
<accession>A0ABP9FN54</accession>
<sequence>MAKGINISAITGNRVLQHILFWLTVSSFFVMMYSFKSTWEIALHNNVFFMPVHMALFYAVGYWLIPRYLLAGKHVQFGVGLIVTNIVLSLTSRFVDIFIAYPYLAKRYLGEFDDPYHGESLSELFLHPVYFINAFKSLNLVACFGIGVKYFKMWHERKQAALKAELDALKGQLHPHFLFNTLNNLYSLTLQNSPKSSNTVLGLSEMLRYMLYECNTDLVRLSNEVRMLKHYTELEKLRYEERLDLTFNINGNLNGLYIAPLLLLPFIENTFKHGASEKVGHNWININLSVNSNVLKIKASNSKPEQVKSDADRHFGNIGLQNVKKRLELLYPQQHNLKILDDDEAFLIVLELTLTRREQALPTAILHENTYAYS</sequence>
<feature type="transmembrane region" description="Helical" evidence="1">
    <location>
        <begin position="47"/>
        <end position="65"/>
    </location>
</feature>
<feature type="transmembrane region" description="Helical" evidence="1">
    <location>
        <begin position="15"/>
        <end position="35"/>
    </location>
</feature>
<dbReference type="InterPro" id="IPR010559">
    <property type="entry name" value="Sig_transdc_His_kin_internal"/>
</dbReference>
<organism evidence="3 4">
    <name type="scientific">Mucilaginibacter defluvii</name>
    <dbReference type="NCBI Taxonomy" id="1196019"/>
    <lineage>
        <taxon>Bacteria</taxon>
        <taxon>Pseudomonadati</taxon>
        <taxon>Bacteroidota</taxon>
        <taxon>Sphingobacteriia</taxon>
        <taxon>Sphingobacteriales</taxon>
        <taxon>Sphingobacteriaceae</taxon>
        <taxon>Mucilaginibacter</taxon>
    </lineage>
</organism>
<dbReference type="Proteomes" id="UP001501436">
    <property type="component" value="Unassembled WGS sequence"/>
</dbReference>
<evidence type="ECO:0000256" key="1">
    <source>
        <dbReference type="SAM" id="Phobius"/>
    </source>
</evidence>
<feature type="transmembrane region" description="Helical" evidence="1">
    <location>
        <begin position="77"/>
        <end position="104"/>
    </location>
</feature>
<feature type="transmembrane region" description="Helical" evidence="1">
    <location>
        <begin position="124"/>
        <end position="148"/>
    </location>
</feature>
<keyword evidence="1" id="KW-1133">Transmembrane helix</keyword>
<keyword evidence="3" id="KW-0418">Kinase</keyword>
<keyword evidence="3" id="KW-0808">Transferase</keyword>
<dbReference type="Pfam" id="PF06580">
    <property type="entry name" value="His_kinase"/>
    <property type="match status" value="1"/>
</dbReference>
<comment type="caution">
    <text evidence="3">The sequence shown here is derived from an EMBL/GenBank/DDBJ whole genome shotgun (WGS) entry which is preliminary data.</text>
</comment>
<dbReference type="PANTHER" id="PTHR34220:SF7">
    <property type="entry name" value="SENSOR HISTIDINE KINASE YPDA"/>
    <property type="match status" value="1"/>
</dbReference>
<evidence type="ECO:0000259" key="2">
    <source>
        <dbReference type="Pfam" id="PF06580"/>
    </source>
</evidence>
<dbReference type="InterPro" id="IPR050640">
    <property type="entry name" value="Bact_2-comp_sensor_kinase"/>
</dbReference>
<dbReference type="EMBL" id="BAABJI010000001">
    <property type="protein sequence ID" value="GAA4907760.1"/>
    <property type="molecule type" value="Genomic_DNA"/>
</dbReference>
<evidence type="ECO:0000313" key="4">
    <source>
        <dbReference type="Proteomes" id="UP001501436"/>
    </source>
</evidence>
<protein>
    <submittedName>
        <fullName evidence="3">Histidine kinase</fullName>
    </submittedName>
</protein>
<name>A0ABP9FN54_9SPHI</name>
<reference evidence="4" key="1">
    <citation type="journal article" date="2019" name="Int. J. Syst. Evol. Microbiol.">
        <title>The Global Catalogue of Microorganisms (GCM) 10K type strain sequencing project: providing services to taxonomists for standard genome sequencing and annotation.</title>
        <authorList>
            <consortium name="The Broad Institute Genomics Platform"/>
            <consortium name="The Broad Institute Genome Sequencing Center for Infectious Disease"/>
            <person name="Wu L."/>
            <person name="Ma J."/>
        </authorList>
    </citation>
    <scope>NUCLEOTIDE SEQUENCE [LARGE SCALE GENOMIC DNA]</scope>
    <source>
        <strain evidence="4">JCM 18283</strain>
    </source>
</reference>
<proteinExistence type="predicted"/>
<feature type="domain" description="Signal transduction histidine kinase internal region" evidence="2">
    <location>
        <begin position="164"/>
        <end position="243"/>
    </location>
</feature>
<gene>
    <name evidence="3" type="ORF">GCM10023313_08290</name>
</gene>